<comment type="caution">
    <text evidence="1">The sequence shown here is derived from an EMBL/GenBank/DDBJ whole genome shotgun (WGS) entry which is preliminary data.</text>
</comment>
<accession>K2JPE8</accession>
<gene>
    <name evidence="1" type="ORF">B3C1_02795</name>
</gene>
<keyword evidence="2" id="KW-1185">Reference proteome</keyword>
<dbReference type="InterPro" id="IPR010239">
    <property type="entry name" value="CHP02001"/>
</dbReference>
<organism evidence="1 2">
    <name type="scientific">Gallaecimonas xiamenensis 3-C-1</name>
    <dbReference type="NCBI Taxonomy" id="745411"/>
    <lineage>
        <taxon>Bacteria</taxon>
        <taxon>Pseudomonadati</taxon>
        <taxon>Pseudomonadota</taxon>
        <taxon>Gammaproteobacteria</taxon>
        <taxon>Enterobacterales</taxon>
        <taxon>Gallaecimonadaceae</taxon>
        <taxon>Gallaecimonas</taxon>
    </lineage>
</organism>
<proteinExistence type="predicted"/>
<dbReference type="AlphaFoldDB" id="K2JPE8"/>
<dbReference type="Proteomes" id="UP000006755">
    <property type="component" value="Unassembled WGS sequence"/>
</dbReference>
<sequence>MLLALGATSFCSQADSFSDQLSVSQWVAFANNYVSRGVSGSSNEAVVQGCIDIAHDSGAYVGLWGSSGDQGGEIDWWAGYTLPLGSDYGLNVQLTRFYYPGATNHQTEGSVTLITPWVEISARHDWDYGHNYYELNKALPLADQWQLLLHAGYKNYGEKIYQPDHWAYDKAYADAAVKVAYDLTKQHRLFAGYSWHQDNDRSHATEGKVLFGIIASF</sequence>
<reference evidence="1 2" key="1">
    <citation type="journal article" date="2012" name="J. Bacteriol.">
        <title>Genome Sequence of Gallaecimonas xiamenensis Type Strain 3-C-1.</title>
        <authorList>
            <person name="Lai Q."/>
            <person name="Wang L."/>
            <person name="Wang W."/>
            <person name="Shao Z."/>
        </authorList>
    </citation>
    <scope>NUCLEOTIDE SEQUENCE [LARGE SCALE GENOMIC DNA]</scope>
    <source>
        <strain evidence="1 2">3-C-1</strain>
    </source>
</reference>
<evidence type="ECO:0000313" key="1">
    <source>
        <dbReference type="EMBL" id="EKE77098.1"/>
    </source>
</evidence>
<dbReference type="EMBL" id="AMRI01000003">
    <property type="protein sequence ID" value="EKE77098.1"/>
    <property type="molecule type" value="Genomic_DNA"/>
</dbReference>
<protein>
    <submittedName>
        <fullName evidence="1">Uncharacterized protein</fullName>
    </submittedName>
</protein>
<name>K2JPE8_9GAMM</name>
<dbReference type="NCBIfam" id="TIGR02001">
    <property type="entry name" value="gcw_chp"/>
    <property type="match status" value="1"/>
</dbReference>
<dbReference type="Pfam" id="PF09694">
    <property type="entry name" value="Gcw_chp"/>
    <property type="match status" value="1"/>
</dbReference>
<evidence type="ECO:0000313" key="2">
    <source>
        <dbReference type="Proteomes" id="UP000006755"/>
    </source>
</evidence>
<dbReference type="STRING" id="745411.B3C1_02795"/>